<feature type="compositionally biased region" description="Low complexity" evidence="1">
    <location>
        <begin position="80"/>
        <end position="90"/>
    </location>
</feature>
<sequence>MAEPVKKDEALAAAVREAFQRHMENARLAAQALKEKQAQAQSSRLANGSTASTSAARDPRMKVPEAANQRDGGAPPRPAGPAAASAETGGVNPSLGRLVALASPQKANEANGSARAEEAADPDNAARTIDFGEALFNEIAQELDWKTETSPRMPKAASLETTDEQDEDAADDADKAGEGSATAQPLGTQPKANARISVVPLPAPARRTSRFGVAPPAAAEAKRASKFAPTRPVNTNDALFAAKARSTGRVRIPAALLASLVIGAAIIAVLGYFWGYPEKLRSLGMLVAPPAPPSSGTNVVAAKPAPAASVQAPQQAAGADRQPLSHSVTTVAIKVDEVDQAVQSAHEFLAAGHVDEARAALAAYRTGSDARALFALAETYDPAIVHDAAQADAVQARGFYEAAAKAGSQDTADRIARLQIAPVN</sequence>
<feature type="compositionally biased region" description="Polar residues" evidence="1">
    <location>
        <begin position="181"/>
        <end position="191"/>
    </location>
</feature>
<proteinExistence type="predicted"/>
<keyword evidence="2" id="KW-1133">Transmembrane helix</keyword>
<evidence type="ECO:0000313" key="3">
    <source>
        <dbReference type="EMBL" id="MDQ0393553.1"/>
    </source>
</evidence>
<feature type="transmembrane region" description="Helical" evidence="2">
    <location>
        <begin position="254"/>
        <end position="275"/>
    </location>
</feature>
<reference evidence="3 4" key="1">
    <citation type="submission" date="2023-07" db="EMBL/GenBank/DDBJ databases">
        <title>Genomic Encyclopedia of Type Strains, Phase IV (KMG-IV): sequencing the most valuable type-strain genomes for metagenomic binning, comparative biology and taxonomic classification.</title>
        <authorList>
            <person name="Goeker M."/>
        </authorList>
    </citation>
    <scope>NUCLEOTIDE SEQUENCE [LARGE SCALE GENOMIC DNA]</scope>
    <source>
        <strain evidence="3 4">DSM 5896</strain>
    </source>
</reference>
<dbReference type="RefSeq" id="WP_307429035.1">
    <property type="nucleotide sequence ID" value="NZ_JAUSVK010000001.1"/>
</dbReference>
<keyword evidence="4" id="KW-1185">Reference proteome</keyword>
<feature type="region of interest" description="Disordered" evidence="1">
    <location>
        <begin position="30"/>
        <end position="127"/>
    </location>
</feature>
<name>A0ABU0FG19_9HYPH</name>
<evidence type="ECO:0000256" key="1">
    <source>
        <dbReference type="SAM" id="MobiDB-lite"/>
    </source>
</evidence>
<protein>
    <submittedName>
        <fullName evidence="3">Uncharacterized protein</fullName>
    </submittedName>
</protein>
<accession>A0ABU0FG19</accession>
<evidence type="ECO:0000313" key="4">
    <source>
        <dbReference type="Proteomes" id="UP001237448"/>
    </source>
</evidence>
<feature type="region of interest" description="Disordered" evidence="1">
    <location>
        <begin position="143"/>
        <end position="193"/>
    </location>
</feature>
<keyword evidence="2" id="KW-0472">Membrane</keyword>
<evidence type="ECO:0000256" key="2">
    <source>
        <dbReference type="SAM" id="Phobius"/>
    </source>
</evidence>
<feature type="compositionally biased region" description="Polar residues" evidence="1">
    <location>
        <begin position="42"/>
        <end position="55"/>
    </location>
</feature>
<keyword evidence="2" id="KW-0812">Transmembrane</keyword>
<dbReference type="Proteomes" id="UP001237448">
    <property type="component" value="Unassembled WGS sequence"/>
</dbReference>
<dbReference type="EMBL" id="JAUSVK010000001">
    <property type="protein sequence ID" value="MDQ0393553.1"/>
    <property type="molecule type" value="Genomic_DNA"/>
</dbReference>
<organism evidence="3 4">
    <name type="scientific">Labrys monachus</name>
    <dbReference type="NCBI Taxonomy" id="217067"/>
    <lineage>
        <taxon>Bacteria</taxon>
        <taxon>Pseudomonadati</taxon>
        <taxon>Pseudomonadota</taxon>
        <taxon>Alphaproteobacteria</taxon>
        <taxon>Hyphomicrobiales</taxon>
        <taxon>Xanthobacteraceae</taxon>
        <taxon>Labrys</taxon>
    </lineage>
</organism>
<feature type="compositionally biased region" description="Acidic residues" evidence="1">
    <location>
        <begin position="161"/>
        <end position="171"/>
    </location>
</feature>
<comment type="caution">
    <text evidence="3">The sequence shown here is derived from an EMBL/GenBank/DDBJ whole genome shotgun (WGS) entry which is preliminary data.</text>
</comment>
<gene>
    <name evidence="3" type="ORF">J3R73_003345</name>
</gene>